<reference evidence="3" key="2">
    <citation type="journal article" date="2024" name="Plant">
        <title>Genomic evolution and insights into agronomic trait innovations of Sesamum species.</title>
        <authorList>
            <person name="Miao H."/>
            <person name="Wang L."/>
            <person name="Qu L."/>
            <person name="Liu H."/>
            <person name="Sun Y."/>
            <person name="Le M."/>
            <person name="Wang Q."/>
            <person name="Wei S."/>
            <person name="Zheng Y."/>
            <person name="Lin W."/>
            <person name="Duan Y."/>
            <person name="Cao H."/>
            <person name="Xiong S."/>
            <person name="Wang X."/>
            <person name="Wei L."/>
            <person name="Li C."/>
            <person name="Ma Q."/>
            <person name="Ju M."/>
            <person name="Zhao R."/>
            <person name="Li G."/>
            <person name="Mu C."/>
            <person name="Tian Q."/>
            <person name="Mei H."/>
            <person name="Zhang T."/>
            <person name="Gao T."/>
            <person name="Zhang H."/>
        </authorList>
    </citation>
    <scope>NUCLEOTIDE SEQUENCE</scope>
    <source>
        <strain evidence="3">K16</strain>
    </source>
</reference>
<evidence type="ECO:0008006" key="5">
    <source>
        <dbReference type="Google" id="ProtNLM"/>
    </source>
</evidence>
<dbReference type="InterPro" id="IPR052929">
    <property type="entry name" value="RNase_H-like_EbsB-rel"/>
</dbReference>
<dbReference type="InterPro" id="IPR012337">
    <property type="entry name" value="RNaseH-like_sf"/>
</dbReference>
<comment type="caution">
    <text evidence="3">The sequence shown here is derived from an EMBL/GenBank/DDBJ whole genome shotgun (WGS) entry which is preliminary data.</text>
</comment>
<evidence type="ECO:0000259" key="1">
    <source>
        <dbReference type="Pfam" id="PF13456"/>
    </source>
</evidence>
<dbReference type="Gene3D" id="3.30.420.10">
    <property type="entry name" value="Ribonuclease H-like superfamily/Ribonuclease H"/>
    <property type="match status" value="1"/>
</dbReference>
<dbReference type="InterPro" id="IPR002156">
    <property type="entry name" value="RNaseH_domain"/>
</dbReference>
<sequence length="266" mass="29623">MLSDENQLQTQNSLLSVRSAYLIAVTLLNSQSSSTWSDPSINTNWKSIWKAKLPPKVRLFAWKLASDALPTGSNLEKRIAINHPGFREILSDVLVFVVEQELIEYGTHFTNSTINSYRPAKWIPLEAGTIKINFDGAVLQKGCKVGIGGVARDSTGSVLAWFSRKYQRQVNGEIAEALAAKEAVDLAIRHGWNRILIEGDCLNLINKLNSSEPDYHTQILWSTILELLLPSAQKLAICAGPSLYNSHCFSPVEADLFYLLEADFQF</sequence>
<organism evidence="3 4">
    <name type="scientific">Sesamum angolense</name>
    <dbReference type="NCBI Taxonomy" id="2727404"/>
    <lineage>
        <taxon>Eukaryota</taxon>
        <taxon>Viridiplantae</taxon>
        <taxon>Streptophyta</taxon>
        <taxon>Embryophyta</taxon>
        <taxon>Tracheophyta</taxon>
        <taxon>Spermatophyta</taxon>
        <taxon>Magnoliopsida</taxon>
        <taxon>eudicotyledons</taxon>
        <taxon>Gunneridae</taxon>
        <taxon>Pentapetalae</taxon>
        <taxon>asterids</taxon>
        <taxon>lamiids</taxon>
        <taxon>Lamiales</taxon>
        <taxon>Pedaliaceae</taxon>
        <taxon>Sesamum</taxon>
    </lineage>
</organism>
<dbReference type="InterPro" id="IPR026960">
    <property type="entry name" value="RVT-Znf"/>
</dbReference>
<evidence type="ECO:0000259" key="2">
    <source>
        <dbReference type="Pfam" id="PF13966"/>
    </source>
</evidence>
<dbReference type="CDD" id="cd06222">
    <property type="entry name" value="RNase_H_like"/>
    <property type="match status" value="1"/>
</dbReference>
<dbReference type="GO" id="GO:0003676">
    <property type="term" value="F:nucleic acid binding"/>
    <property type="evidence" value="ECO:0007669"/>
    <property type="project" value="InterPro"/>
</dbReference>
<keyword evidence="4" id="KW-1185">Reference proteome</keyword>
<feature type="domain" description="RNase H type-1" evidence="1">
    <location>
        <begin position="133"/>
        <end position="215"/>
    </location>
</feature>
<gene>
    <name evidence="3" type="ORF">Sango_1558400</name>
</gene>
<dbReference type="Proteomes" id="UP001289374">
    <property type="component" value="Unassembled WGS sequence"/>
</dbReference>
<dbReference type="InterPro" id="IPR036397">
    <property type="entry name" value="RNaseH_sf"/>
</dbReference>
<proteinExistence type="predicted"/>
<dbReference type="Pfam" id="PF13456">
    <property type="entry name" value="RVT_3"/>
    <property type="match status" value="1"/>
</dbReference>
<dbReference type="PANTHER" id="PTHR47074:SF11">
    <property type="entry name" value="REVERSE TRANSCRIPTASE-LIKE PROTEIN"/>
    <property type="match status" value="1"/>
</dbReference>
<dbReference type="SUPFAM" id="SSF53098">
    <property type="entry name" value="Ribonuclease H-like"/>
    <property type="match status" value="1"/>
</dbReference>
<dbReference type="PANTHER" id="PTHR47074">
    <property type="entry name" value="BNAC02G40300D PROTEIN"/>
    <property type="match status" value="1"/>
</dbReference>
<dbReference type="GO" id="GO:0004523">
    <property type="term" value="F:RNA-DNA hybrid ribonuclease activity"/>
    <property type="evidence" value="ECO:0007669"/>
    <property type="project" value="InterPro"/>
</dbReference>
<dbReference type="EMBL" id="JACGWL010000008">
    <property type="protein sequence ID" value="KAK4397218.1"/>
    <property type="molecule type" value="Genomic_DNA"/>
</dbReference>
<dbReference type="AlphaFoldDB" id="A0AAE2BTP0"/>
<dbReference type="InterPro" id="IPR044730">
    <property type="entry name" value="RNase_H-like_dom_plant"/>
</dbReference>
<evidence type="ECO:0000313" key="4">
    <source>
        <dbReference type="Proteomes" id="UP001289374"/>
    </source>
</evidence>
<feature type="domain" description="Reverse transcriptase zinc-binding" evidence="2">
    <location>
        <begin position="40"/>
        <end position="80"/>
    </location>
</feature>
<evidence type="ECO:0000313" key="3">
    <source>
        <dbReference type="EMBL" id="KAK4397218.1"/>
    </source>
</evidence>
<name>A0AAE2BTP0_9LAMI</name>
<reference evidence="3" key="1">
    <citation type="submission" date="2020-06" db="EMBL/GenBank/DDBJ databases">
        <authorList>
            <person name="Li T."/>
            <person name="Hu X."/>
            <person name="Zhang T."/>
            <person name="Song X."/>
            <person name="Zhang H."/>
            <person name="Dai N."/>
            <person name="Sheng W."/>
            <person name="Hou X."/>
            <person name="Wei L."/>
        </authorList>
    </citation>
    <scope>NUCLEOTIDE SEQUENCE</scope>
    <source>
        <strain evidence="3">K16</strain>
        <tissue evidence="3">Leaf</tissue>
    </source>
</reference>
<protein>
    <recommendedName>
        <fullName evidence="5">RNase H type-1 domain-containing protein</fullName>
    </recommendedName>
</protein>
<dbReference type="Pfam" id="PF13966">
    <property type="entry name" value="zf-RVT"/>
    <property type="match status" value="1"/>
</dbReference>
<accession>A0AAE2BTP0</accession>